<accession>A0A369KAN3</accession>
<dbReference type="Pfam" id="PF05970">
    <property type="entry name" value="PIF1"/>
    <property type="match status" value="1"/>
</dbReference>
<evidence type="ECO:0000259" key="4">
    <source>
        <dbReference type="Pfam" id="PF05970"/>
    </source>
</evidence>
<evidence type="ECO:0000259" key="5">
    <source>
        <dbReference type="Pfam" id="PF14214"/>
    </source>
</evidence>
<proteinExistence type="inferred from homology"/>
<dbReference type="EMBL" id="LUEZ02000004">
    <property type="protein sequence ID" value="RDB30652.1"/>
    <property type="molecule type" value="Genomic_DNA"/>
</dbReference>
<evidence type="ECO:0000313" key="7">
    <source>
        <dbReference type="EMBL" id="RDB30652.1"/>
    </source>
</evidence>
<keyword evidence="1" id="KW-0227">DNA damage</keyword>
<comment type="catalytic activity">
    <reaction evidence="1">
        <text>ATP + H2O = ADP + phosphate + H(+)</text>
        <dbReference type="Rhea" id="RHEA:13065"/>
        <dbReference type="ChEBI" id="CHEBI:15377"/>
        <dbReference type="ChEBI" id="CHEBI:15378"/>
        <dbReference type="ChEBI" id="CHEBI:30616"/>
        <dbReference type="ChEBI" id="CHEBI:43474"/>
        <dbReference type="ChEBI" id="CHEBI:456216"/>
        <dbReference type="EC" id="5.6.2.3"/>
    </reaction>
</comment>
<keyword evidence="1" id="KW-0233">DNA recombination</keyword>
<feature type="signal peptide" evidence="3">
    <location>
        <begin position="1"/>
        <end position="22"/>
    </location>
</feature>
<comment type="caution">
    <text evidence="7">The sequence shown here is derived from an EMBL/GenBank/DDBJ whole genome shotgun (WGS) entry which is preliminary data.</text>
</comment>
<evidence type="ECO:0000256" key="2">
    <source>
        <dbReference type="SAM" id="MobiDB-lite"/>
    </source>
</evidence>
<dbReference type="EC" id="5.6.2.3" evidence="1"/>
<dbReference type="InterPro" id="IPR046700">
    <property type="entry name" value="DUF6570"/>
</dbReference>
<keyword evidence="8" id="KW-1185">Reference proteome</keyword>
<dbReference type="InParanoid" id="A0A369KAN3"/>
<comment type="similarity">
    <text evidence="1">Belongs to the helicase family.</text>
</comment>
<dbReference type="PANTHER" id="PTHR47642">
    <property type="entry name" value="ATP-DEPENDENT DNA HELICASE"/>
    <property type="match status" value="1"/>
</dbReference>
<dbReference type="InterPro" id="IPR010285">
    <property type="entry name" value="DNA_helicase_pif1-like_DEAD"/>
</dbReference>
<reference evidence="7" key="1">
    <citation type="submission" date="2018-04" db="EMBL/GenBank/DDBJ databases">
        <title>Whole genome sequencing of Hypsizygus marmoreus.</title>
        <authorList>
            <person name="Choi I.-G."/>
            <person name="Min B."/>
            <person name="Kim J.-G."/>
            <person name="Kim S."/>
            <person name="Oh Y.-L."/>
            <person name="Kong W.-S."/>
            <person name="Park H."/>
            <person name="Jeong J."/>
            <person name="Song E.-S."/>
        </authorList>
    </citation>
    <scope>NUCLEOTIDE SEQUENCE [LARGE SCALE GENOMIC DNA]</scope>
    <source>
        <strain evidence="7">51987-8</strain>
    </source>
</reference>
<evidence type="ECO:0000259" key="6">
    <source>
        <dbReference type="Pfam" id="PF20209"/>
    </source>
</evidence>
<dbReference type="GO" id="GO:0000723">
    <property type="term" value="P:telomere maintenance"/>
    <property type="evidence" value="ECO:0007669"/>
    <property type="project" value="InterPro"/>
</dbReference>
<feature type="chain" id="PRO_5017043083" description="ATP-dependent DNA helicase" evidence="3">
    <location>
        <begin position="23"/>
        <end position="2702"/>
    </location>
</feature>
<dbReference type="SUPFAM" id="SSF52540">
    <property type="entry name" value="P-loop containing nucleoside triphosphate hydrolases"/>
    <property type="match status" value="2"/>
</dbReference>
<feature type="domain" description="Helitron helicase-like" evidence="5">
    <location>
        <begin position="908"/>
        <end position="1125"/>
    </location>
</feature>
<protein>
    <recommendedName>
        <fullName evidence="1">ATP-dependent DNA helicase</fullName>
        <ecNumber evidence="1">5.6.2.3</ecNumber>
    </recommendedName>
</protein>
<keyword evidence="1" id="KW-0547">Nucleotide-binding</keyword>
<dbReference type="GO" id="GO:0005524">
    <property type="term" value="F:ATP binding"/>
    <property type="evidence" value="ECO:0007669"/>
    <property type="project" value="UniProtKB-KW"/>
</dbReference>
<evidence type="ECO:0000313" key="8">
    <source>
        <dbReference type="Proteomes" id="UP000076154"/>
    </source>
</evidence>
<dbReference type="OrthoDB" id="3259294at2759"/>
<dbReference type="InterPro" id="IPR051055">
    <property type="entry name" value="PIF1_helicase"/>
</dbReference>
<feature type="region of interest" description="Disordered" evidence="2">
    <location>
        <begin position="2403"/>
        <end position="2423"/>
    </location>
</feature>
<organism evidence="7 8">
    <name type="scientific">Hypsizygus marmoreus</name>
    <name type="common">White beech mushroom</name>
    <name type="synonym">Agaricus marmoreus</name>
    <dbReference type="NCBI Taxonomy" id="39966"/>
    <lineage>
        <taxon>Eukaryota</taxon>
        <taxon>Fungi</taxon>
        <taxon>Dikarya</taxon>
        <taxon>Basidiomycota</taxon>
        <taxon>Agaricomycotina</taxon>
        <taxon>Agaricomycetes</taxon>
        <taxon>Agaricomycetidae</taxon>
        <taxon>Agaricales</taxon>
        <taxon>Tricholomatineae</taxon>
        <taxon>Lyophyllaceae</taxon>
        <taxon>Hypsizygus</taxon>
    </lineage>
</organism>
<dbReference type="Pfam" id="PF14214">
    <property type="entry name" value="Helitron_like_N"/>
    <property type="match status" value="1"/>
</dbReference>
<keyword evidence="1" id="KW-0347">Helicase</keyword>
<sequence>MFSSATSLLLVCLVLHPFRSWSLDRGTHAASRFKAVPSAHTAVINTPSTAPNNFEFATEHSGVCLGSMTPRLTDMPAMLLHKSEYSLDRGDFLERITGPLVDVSAMLLHKSEYSLDRGDFLERITGPLVDVSPMLYGVYLLPCVNLARSPCVMPAQIGYQTGWPSNLEPLAYHDAAPPRNTTLASSVFTYHLATGRYSLESYDLKSHTESYERSFYALFDLPAEAFTHPFPGLHFAFLSMRNFASVIYQFMQCLTRSPAYTLFIQLHRSLMSSCILWVGLRREDVQKKCLAISWIMLRGLKLRHDFFVGLTAIFDCMYGFNQLSKKRGRRQHHGQISLPWMALMCGLAAFLSVTALEAGPRSRVCSTTSHAQRSTPHHCSSTLYPVGGGKAYGFTAEEIEPFIVSEFQGSVADYTFKFIDHVDGNGLSAYPVEKGFVHARMSVNELIPHSTVAHIKKLARIHGVRVPAHSNMEFMSKIFDGHDCLACTLFLTVFQAQPSRSAKASGRMRKNYVSKNNEQGVTLGYAPKSVKQLHKRDLMSVNDPLNSELEPKVDTTPFPPPPLSKDLTQTVIKDFCAASSPNLLEEAGCAVCGKLTPVSQLSPLKNIKRMLHILEAPGVTRKERKKLSDPIREFKGPVLDYGCNRVCDLCRGSIRKDKVPRLALANGLWVGKVPDVLASLNFMEKVLVARVRHTCCFVRVASSGLHKMSAHLVAFESPTPKIYDMLPPPMEDLDDVLAILFTGPAKPTQDDMKRAPVLVRKKAVRAALEWLILNHPDYANVGISDANLEQYPEDSPPVSIVYKEKFTNKIPEATSVHDNGEEEGPETGDCPFVVHGLTGDQLGAKSVDTLKGIALKHWNSGGKALQVGHSKKMESIYKNPALYPQMFPWLFPYGLGGIGSTKLSDAAHKKHLLMYHDKRFQTDITFPFAAFSHQQMKAGSTGSFLLAETARFQDITERLLNVNQDVLQDLATGMARGDIVKPDTEEEKNCFQVIRDLDHVSSKVSGSVTMKKYMRNEIWSLIANIGAPSWYITLSPADLCHPICLYFADCKEKFEPVLRDYDERFRLIAKNPVAGARFFDFMVKQFIKHVLGVSTKHSGIFGDTSAYYGTVEQQGRLTLHLHSLVWIRNGLTPDEARKKILDPTSEFQRQLVEYLEAAHQGEFTTGSMEEVGNVVKAASQVPGYMDPTQTLPEPPSNACPKKCDACVKCAALKSWWAKFAFAVDDILFRSNVHTCMSTKNKDGTQSKRKQFAGCLDNKWGKCRSRFPKPLFKQTEVDPSTGIMNIKKLESRLNTISAPITYLFRCNTDVTSLRSGKAIKGVMYYVTKYVTKSSLKTFVIFETVRSIFNKNTEILAGSASRKEKARTLMTKIVNSLSTKMETGSPMMCMYLLGNPDHYTSHKFRTFYWEGYVREVMKAWPNKDQQPSASPEKIPIILREDRIIGLSPVYDYIYRSPSLESMSLYDWVSRCERRKISSNGKKEADSAEGIDMEDFESDVEFPHGGGQPHAKKQISSESFHFLDSHPLASSHCTRCVVADEGVVPNIVGKTLPRSDKGDREYYCATMLTLFKPWRSGEDLKIADQSWDEAFLAEEFNVRHKTFMKNFNIQYECMDSQDDFHALMKEGNAHLPSWVDVDRSFLNESDQQQVIDDYTLDDDTGAQDTISDQEISGKIGVKEKQRMDNMDAMDQIMRRVGWQVACPDLLENVDLKPELPTLDQAGAAWKASVMQIRSNILELREKNLPSDVNHPQKQYEGEDNIVKVVDKSYLLKKCNTAEWASSIKQIILDFQLNKEQERAFRIVANHANNPNSEQLKMYIGGMGGTGKTQVLKALMAYFEMRKESHRFVVVAPTGTAASLLGGSTYHYMFGISDMHEHSNIQIAQVKSRLTGVDYVFLDEVSMLSCRDLYRISARLAQVLGDVEVPFGGMNMIFAGDFAQLPPVLGQENASLYSRTVGTRGVHLGDQEAAIGKALWHQITTVVILRQNMRQRLQTTADAKLRTALENMRYKACTSEDLIFLRSRVTSESPDRASINDKEFRNVSIITALNVDKDAINRMGSLRFAEETGQTLTHFYSDDLVTPPEDESDRIQRKAAGNKVPIKKSMVSASVQKALWNAPHSANRKIIPGKLSLCIGLPVMIRQNAATELCMTRGQEAIVHAWQSCEGRHGQRMLDTLFVKLLNPPREVAVPGLPKNVVPLTKTTVFTVCFLPDDTILNVARTQVEVLPNFAMTDYASQGKMRIFNVVDLNNSRSHQAIYTALSRSASAAGTLILQGFDARKVVGGASGALRQEFRELELLDNITGLRYEGKLPKGMHDAERRNTLIDSFRKCKGDYYVPVNVHPSIRWRVHDPFLDWVCEDVTWEIITKATPARVTTMKTNFVPAKGTIPGVSDLPSGVLKKLKRKASMNGKKDELSDDMPKPKKKKITHLPSTMEGVTSPIGTEWRDNSCAYDAATALFHSLWRENPELYSEVLTDLNPEFLGPLVAAFASADLSHPVCLEDARDDLRFQLFNDAPAAFPLGQYTSVHALFNQVLRSSAQVTTSSMSCARGHNVVHEPAASVSCLVPILSPPATPLQRYVSNPWVEASSKCHICNRYLIRRYSFVSAPPVIAFDLGNGCQSFGPHVNVPIRNEGGTEDVSYRLAGVVYYGGHHFVCRVVTSSGAVWRHDGMRTGRTMEYEGSLESVSLRKLGTRVATVAMYTRNL</sequence>
<dbReference type="GO" id="GO:0006281">
    <property type="term" value="P:DNA repair"/>
    <property type="evidence" value="ECO:0007669"/>
    <property type="project" value="UniProtKB-KW"/>
</dbReference>
<dbReference type="GO" id="GO:0043139">
    <property type="term" value="F:5'-3' DNA helicase activity"/>
    <property type="evidence" value="ECO:0007669"/>
    <property type="project" value="UniProtKB-EC"/>
</dbReference>
<dbReference type="InterPro" id="IPR027417">
    <property type="entry name" value="P-loop_NTPase"/>
</dbReference>
<feature type="domain" description="DUF6570" evidence="6">
    <location>
        <begin position="656"/>
        <end position="789"/>
    </location>
</feature>
<dbReference type="GO" id="GO:0006310">
    <property type="term" value="P:DNA recombination"/>
    <property type="evidence" value="ECO:0007669"/>
    <property type="project" value="UniProtKB-KW"/>
</dbReference>
<dbReference type="STRING" id="39966.A0A369KAN3"/>
<feature type="domain" description="DNA helicase Pif1-like DEAD-box helicase" evidence="4">
    <location>
        <begin position="1788"/>
        <end position="1992"/>
    </location>
</feature>
<feature type="compositionally biased region" description="Basic and acidic residues" evidence="2">
    <location>
        <begin position="2407"/>
        <end position="2418"/>
    </location>
</feature>
<dbReference type="Gene3D" id="3.40.50.300">
    <property type="entry name" value="P-loop containing nucleotide triphosphate hydrolases"/>
    <property type="match status" value="1"/>
</dbReference>
<keyword evidence="3" id="KW-0732">Signal</keyword>
<keyword evidence="1" id="KW-0067">ATP-binding</keyword>
<gene>
    <name evidence="7" type="ORF">Hypma_005835</name>
</gene>
<dbReference type="Pfam" id="PF20209">
    <property type="entry name" value="DUF6570"/>
    <property type="match status" value="1"/>
</dbReference>
<dbReference type="InterPro" id="IPR025476">
    <property type="entry name" value="Helitron_helicase-like"/>
</dbReference>
<comment type="cofactor">
    <cofactor evidence="1">
        <name>Mg(2+)</name>
        <dbReference type="ChEBI" id="CHEBI:18420"/>
    </cofactor>
</comment>
<evidence type="ECO:0000256" key="3">
    <source>
        <dbReference type="SAM" id="SignalP"/>
    </source>
</evidence>
<feature type="region of interest" description="Disordered" evidence="2">
    <location>
        <begin position="544"/>
        <end position="563"/>
    </location>
</feature>
<dbReference type="GO" id="GO:0016887">
    <property type="term" value="F:ATP hydrolysis activity"/>
    <property type="evidence" value="ECO:0007669"/>
    <property type="project" value="RHEA"/>
</dbReference>
<dbReference type="Proteomes" id="UP000076154">
    <property type="component" value="Unassembled WGS sequence"/>
</dbReference>
<name>A0A369KAN3_HYPMA</name>
<keyword evidence="1" id="KW-0234">DNA repair</keyword>
<keyword evidence="1" id="KW-0378">Hydrolase</keyword>
<evidence type="ECO:0000256" key="1">
    <source>
        <dbReference type="RuleBase" id="RU363044"/>
    </source>
</evidence>